<protein>
    <recommendedName>
        <fullName evidence="3">Cupin</fullName>
    </recommendedName>
</protein>
<dbReference type="InterPro" id="IPR014710">
    <property type="entry name" value="RmlC-like_jellyroll"/>
</dbReference>
<gene>
    <name evidence="1" type="ORF">GCM10009740_15360</name>
</gene>
<comment type="caution">
    <text evidence="1">The sequence shown here is derived from an EMBL/GenBank/DDBJ whole genome shotgun (WGS) entry which is preliminary data.</text>
</comment>
<name>A0ABN2U2P9_9MICO</name>
<dbReference type="SUPFAM" id="SSF51182">
    <property type="entry name" value="RmlC-like cupins"/>
    <property type="match status" value="1"/>
</dbReference>
<organism evidence="1 2">
    <name type="scientific">Terrabacter terrae</name>
    <dbReference type="NCBI Taxonomy" id="318434"/>
    <lineage>
        <taxon>Bacteria</taxon>
        <taxon>Bacillati</taxon>
        <taxon>Actinomycetota</taxon>
        <taxon>Actinomycetes</taxon>
        <taxon>Micrococcales</taxon>
        <taxon>Intrasporangiaceae</taxon>
        <taxon>Terrabacter</taxon>
    </lineage>
</organism>
<dbReference type="Proteomes" id="UP001501285">
    <property type="component" value="Unassembled WGS sequence"/>
</dbReference>
<dbReference type="EMBL" id="BAAANB010000003">
    <property type="protein sequence ID" value="GAA2026487.1"/>
    <property type="molecule type" value="Genomic_DNA"/>
</dbReference>
<proteinExistence type="predicted"/>
<evidence type="ECO:0000313" key="1">
    <source>
        <dbReference type="EMBL" id="GAA2026487.1"/>
    </source>
</evidence>
<evidence type="ECO:0008006" key="3">
    <source>
        <dbReference type="Google" id="ProtNLM"/>
    </source>
</evidence>
<dbReference type="Gene3D" id="2.60.120.10">
    <property type="entry name" value="Jelly Rolls"/>
    <property type="match status" value="1"/>
</dbReference>
<dbReference type="RefSeq" id="WP_343989621.1">
    <property type="nucleotide sequence ID" value="NZ_BAAANB010000003.1"/>
</dbReference>
<dbReference type="InterPro" id="IPR011051">
    <property type="entry name" value="RmlC_Cupin_sf"/>
</dbReference>
<keyword evidence="2" id="KW-1185">Reference proteome</keyword>
<reference evidence="1 2" key="1">
    <citation type="journal article" date="2019" name="Int. J. Syst. Evol. Microbiol.">
        <title>The Global Catalogue of Microorganisms (GCM) 10K type strain sequencing project: providing services to taxonomists for standard genome sequencing and annotation.</title>
        <authorList>
            <consortium name="The Broad Institute Genomics Platform"/>
            <consortium name="The Broad Institute Genome Sequencing Center for Infectious Disease"/>
            <person name="Wu L."/>
            <person name="Ma J."/>
        </authorList>
    </citation>
    <scope>NUCLEOTIDE SEQUENCE [LARGE SCALE GENOMIC DNA]</scope>
    <source>
        <strain evidence="1 2">JCM 14283</strain>
    </source>
</reference>
<sequence length="133" mass="13977">MPELIDSPTRIPVPGGKVIDEHVGAVNTPDAGLQTSVSVARMVAPAGWSEPFQTPEFDEITVVLTGTVLVDHDGGRLEAHAGQTVVTRGGERIRYSCGPEGAEYVAICLPAFSPDSVHREDEQDAGEVAGDAQ</sequence>
<evidence type="ECO:0000313" key="2">
    <source>
        <dbReference type="Proteomes" id="UP001501285"/>
    </source>
</evidence>
<accession>A0ABN2U2P9</accession>